<dbReference type="GO" id="GO:0034383">
    <property type="term" value="P:low-density lipoprotein particle clearance"/>
    <property type="evidence" value="ECO:0007669"/>
    <property type="project" value="TreeGrafter"/>
</dbReference>
<evidence type="ECO:0000256" key="20">
    <source>
        <dbReference type="ARBA" id="ARBA00023055"/>
    </source>
</evidence>
<reference evidence="35" key="3">
    <citation type="submission" date="2025-09" db="UniProtKB">
        <authorList>
            <consortium name="Ensembl"/>
        </authorList>
    </citation>
    <scope>IDENTIFICATION</scope>
</reference>
<protein>
    <recommendedName>
        <fullName evidence="11">Platelet glycoprotein 4</fullName>
    </recommendedName>
    <alternativeName>
        <fullName evidence="31">Glycoprotein IIIb</fullName>
    </alternativeName>
    <alternativeName>
        <fullName evidence="29">PAS IV</fullName>
    </alternativeName>
    <alternativeName>
        <fullName evidence="30">PAS-4</fullName>
    </alternativeName>
    <alternativeName>
        <fullName evidence="28">Platelet glycoprotein IV</fullName>
    </alternativeName>
</protein>
<organism evidence="35 36">
    <name type="scientific">Phocoena sinus</name>
    <name type="common">Vaquita</name>
    <dbReference type="NCBI Taxonomy" id="42100"/>
    <lineage>
        <taxon>Eukaryota</taxon>
        <taxon>Metazoa</taxon>
        <taxon>Chordata</taxon>
        <taxon>Craniata</taxon>
        <taxon>Vertebrata</taxon>
        <taxon>Euteleostomi</taxon>
        <taxon>Mammalia</taxon>
        <taxon>Eutheria</taxon>
        <taxon>Laurasiatheria</taxon>
        <taxon>Artiodactyla</taxon>
        <taxon>Whippomorpha</taxon>
        <taxon>Cetacea</taxon>
        <taxon>Odontoceti</taxon>
        <taxon>Phocoenidae</taxon>
        <taxon>Phocoena</taxon>
    </lineage>
</organism>
<evidence type="ECO:0000256" key="13">
    <source>
        <dbReference type="ARBA" id="ARBA00022475"/>
    </source>
</evidence>
<feature type="transmembrane region" description="Helical" evidence="34">
    <location>
        <begin position="7"/>
        <end position="29"/>
    </location>
</feature>
<evidence type="ECO:0000256" key="26">
    <source>
        <dbReference type="ARBA" id="ARBA00023288"/>
    </source>
</evidence>
<accession>A0A8C9CUX1</accession>
<comment type="catalytic activity">
    <reaction evidence="2">
        <text>(9Z)-octadecenoate(out) = (9Z)-octadecenoate(in)</text>
        <dbReference type="Rhea" id="RHEA:33655"/>
        <dbReference type="ChEBI" id="CHEBI:30823"/>
    </reaction>
    <physiologicalReaction direction="left-to-right" evidence="2">
        <dbReference type="Rhea" id="RHEA:33656"/>
    </physiologicalReaction>
</comment>
<dbReference type="GO" id="GO:0030169">
    <property type="term" value="F:low-density lipoprotein particle binding"/>
    <property type="evidence" value="ECO:0007669"/>
    <property type="project" value="TreeGrafter"/>
</dbReference>
<evidence type="ECO:0000256" key="24">
    <source>
        <dbReference type="ARBA" id="ARBA00023170"/>
    </source>
</evidence>
<dbReference type="Pfam" id="PF01130">
    <property type="entry name" value="CD36"/>
    <property type="match status" value="2"/>
</dbReference>
<proteinExistence type="inferred from homology"/>
<evidence type="ECO:0000313" key="35">
    <source>
        <dbReference type="Ensembl" id="ENSPSNP00000028367.1"/>
    </source>
</evidence>
<evidence type="ECO:0000256" key="28">
    <source>
        <dbReference type="ARBA" id="ARBA00029966"/>
    </source>
</evidence>
<comment type="catalytic activity">
    <reaction evidence="4">
        <text>tetradecanoate(out) = tetradecanoate(in)</text>
        <dbReference type="Rhea" id="RHEA:45252"/>
        <dbReference type="ChEBI" id="CHEBI:30807"/>
    </reaction>
    <physiologicalReaction direction="left-to-right" evidence="4">
        <dbReference type="Rhea" id="RHEA:45253"/>
    </physiologicalReaction>
</comment>
<comment type="catalytic activity">
    <reaction evidence="5">
        <text>butanoate(out) = butanoate(in)</text>
        <dbReference type="Rhea" id="RHEA:45248"/>
        <dbReference type="ChEBI" id="CHEBI:17968"/>
    </reaction>
    <physiologicalReaction direction="left-to-right" evidence="5">
        <dbReference type="Rhea" id="RHEA:45249"/>
    </physiologicalReaction>
</comment>
<evidence type="ECO:0000256" key="27">
    <source>
        <dbReference type="ARBA" id="ARBA00023949"/>
    </source>
</evidence>
<name>A0A8C9CUX1_PHOSS</name>
<evidence type="ECO:0000256" key="5">
    <source>
        <dbReference type="ARBA" id="ARBA00001892"/>
    </source>
</evidence>
<evidence type="ECO:0000256" key="1">
    <source>
        <dbReference type="ARBA" id="ARBA00000542"/>
    </source>
</evidence>
<dbReference type="Proteomes" id="UP000694554">
    <property type="component" value="Chromosome 9"/>
</dbReference>
<keyword evidence="22" id="KW-0564">Palmitate</keyword>
<comment type="catalytic activity">
    <reaction evidence="1">
        <text>(9Z,12Z)-octadecadienoate(out) = (9Z,12Z)-octadecadienoate(in)</text>
        <dbReference type="Rhea" id="RHEA:45264"/>
        <dbReference type="ChEBI" id="CHEBI:30245"/>
    </reaction>
    <physiologicalReaction direction="left-to-right" evidence="1">
        <dbReference type="Rhea" id="RHEA:45265"/>
    </physiologicalReaction>
</comment>
<dbReference type="GO" id="GO:0019915">
    <property type="term" value="P:lipid storage"/>
    <property type="evidence" value="ECO:0007669"/>
    <property type="project" value="TreeGrafter"/>
</dbReference>
<evidence type="ECO:0000256" key="31">
    <source>
        <dbReference type="ARBA" id="ARBA00032780"/>
    </source>
</evidence>
<evidence type="ECO:0000256" key="12">
    <source>
        <dbReference type="ARBA" id="ARBA00022448"/>
    </source>
</evidence>
<dbReference type="GO" id="GO:0007155">
    <property type="term" value="P:cell adhesion"/>
    <property type="evidence" value="ECO:0007669"/>
    <property type="project" value="UniProtKB-KW"/>
</dbReference>
<dbReference type="InterPro" id="IPR005428">
    <property type="entry name" value="CD36/SCARB1/SNMP1"/>
</dbReference>
<dbReference type="PRINTS" id="PR01609">
    <property type="entry name" value="CD36FAMILY"/>
</dbReference>
<dbReference type="GO" id="GO:0005901">
    <property type="term" value="C:caveola"/>
    <property type="evidence" value="ECO:0007669"/>
    <property type="project" value="TreeGrafter"/>
</dbReference>
<gene>
    <name evidence="35" type="primary">LOC116759325</name>
</gene>
<dbReference type="GO" id="GO:0006898">
    <property type="term" value="P:receptor-mediated endocytosis"/>
    <property type="evidence" value="ECO:0007669"/>
    <property type="project" value="TreeGrafter"/>
</dbReference>
<feature type="cross-link" description="Glycyl lysine isopeptide (Lys-Gly) (interchain with G-Cter in ubiquitin)" evidence="33">
    <location>
        <position position="425"/>
    </location>
</feature>
<evidence type="ECO:0000256" key="18">
    <source>
        <dbReference type="ARBA" id="ARBA00022989"/>
    </source>
</evidence>
<keyword evidence="18 34" id="KW-1133">Transmembrane helix</keyword>
<evidence type="ECO:0000256" key="21">
    <source>
        <dbReference type="ARBA" id="ARBA00023136"/>
    </source>
</evidence>
<evidence type="ECO:0000256" key="8">
    <source>
        <dbReference type="ARBA" id="ARBA00004555"/>
    </source>
</evidence>
<dbReference type="PANTHER" id="PTHR11923:SF12">
    <property type="entry name" value="PLATELET GLYCOPROTEIN 4"/>
    <property type="match status" value="1"/>
</dbReference>
<dbReference type="GO" id="GO:0044539">
    <property type="term" value="P:long-chain fatty acid import into cell"/>
    <property type="evidence" value="ECO:0007669"/>
    <property type="project" value="TreeGrafter"/>
</dbReference>
<evidence type="ECO:0000256" key="30">
    <source>
        <dbReference type="ARBA" id="ARBA00032188"/>
    </source>
</evidence>
<evidence type="ECO:0000256" key="9">
    <source>
        <dbReference type="ARBA" id="ARBA00004651"/>
    </source>
</evidence>
<evidence type="ECO:0000256" key="29">
    <source>
        <dbReference type="ARBA" id="ARBA00031821"/>
    </source>
</evidence>
<evidence type="ECO:0000256" key="25">
    <source>
        <dbReference type="ARBA" id="ARBA00023180"/>
    </source>
</evidence>
<keyword evidence="23" id="KW-1015">Disulfide bond</keyword>
<evidence type="ECO:0000256" key="34">
    <source>
        <dbReference type="SAM" id="Phobius"/>
    </source>
</evidence>
<keyword evidence="20" id="KW-0445">Lipid transport</keyword>
<reference evidence="35" key="1">
    <citation type="submission" date="2019-08" db="EMBL/GenBank/DDBJ databases">
        <title>Phocoena sinus (Vaquita) genome, mPhoSin1, primary haplotype.</title>
        <authorList>
            <person name="Morin P."/>
            <person name="Mountcastle J."/>
            <person name="Fungtammasan C."/>
            <person name="Rhie A."/>
            <person name="Rojas-Bracho L."/>
            <person name="Smith C.R."/>
            <person name="Taylor B.L."/>
            <person name="Gulland F.M.D."/>
            <person name="Musser W."/>
            <person name="Houck M."/>
            <person name="Haase B."/>
            <person name="Paez S."/>
            <person name="Howe K."/>
            <person name="Torrance J."/>
            <person name="Formenti G."/>
            <person name="Phillippy A."/>
            <person name="Ryder O."/>
            <person name="Jarvis E.D."/>
            <person name="Fedrigo O."/>
        </authorList>
    </citation>
    <scope>NUCLEOTIDE SEQUENCE [LARGE SCALE GENOMIC DNA]</scope>
</reference>
<comment type="similarity">
    <text evidence="10">Belongs to the CD36 family.</text>
</comment>
<evidence type="ECO:0000256" key="7">
    <source>
        <dbReference type="ARBA" id="ARBA00004285"/>
    </source>
</evidence>
<keyword evidence="13" id="KW-1003">Cell membrane</keyword>
<evidence type="ECO:0000256" key="2">
    <source>
        <dbReference type="ARBA" id="ARBA00000626"/>
    </source>
</evidence>
<keyword evidence="26" id="KW-0449">Lipoprotein</keyword>
<feature type="transmembrane region" description="Helical" evidence="34">
    <location>
        <begin position="396"/>
        <end position="422"/>
    </location>
</feature>
<feature type="site" description="Critical for TLR4-TLR6 dimerization and signaling" evidence="32">
    <location>
        <position position="419"/>
    </location>
</feature>
<dbReference type="AlphaFoldDB" id="A0A8C9CUX1"/>
<reference evidence="35" key="2">
    <citation type="submission" date="2025-08" db="UniProtKB">
        <authorList>
            <consortium name="Ensembl"/>
        </authorList>
    </citation>
    <scope>IDENTIFICATION</scope>
</reference>
<dbReference type="GO" id="GO:0009986">
    <property type="term" value="C:cell surface"/>
    <property type="evidence" value="ECO:0007669"/>
    <property type="project" value="TreeGrafter"/>
</dbReference>
<comment type="subcellular location">
    <subcellularLocation>
        <location evidence="6">Apical cell membrane</location>
    </subcellularLocation>
    <subcellularLocation>
        <location evidence="9">Cell membrane</location>
        <topology evidence="9">Multi-pass membrane protein</topology>
    </subcellularLocation>
    <subcellularLocation>
        <location evidence="8">Golgi apparatus</location>
    </subcellularLocation>
    <subcellularLocation>
        <location evidence="7">Membrane raft</location>
    </subcellularLocation>
</comment>
<dbReference type="GO" id="GO:0150094">
    <property type="term" value="P:amyloid-beta clearance by cellular catabolic process"/>
    <property type="evidence" value="ECO:0007669"/>
    <property type="project" value="TreeGrafter"/>
</dbReference>
<evidence type="ECO:0000256" key="32">
    <source>
        <dbReference type="PIRSR" id="PIRSR605428-50"/>
    </source>
</evidence>
<evidence type="ECO:0000256" key="4">
    <source>
        <dbReference type="ARBA" id="ARBA00000996"/>
    </source>
</evidence>
<evidence type="ECO:0000256" key="11">
    <source>
        <dbReference type="ARBA" id="ARBA00020772"/>
    </source>
</evidence>
<comment type="catalytic activity">
    <reaction evidence="3">
        <text>hexadecanoate(out) = hexadecanoate(in)</text>
        <dbReference type="Rhea" id="RHEA:45256"/>
        <dbReference type="ChEBI" id="CHEBI:7896"/>
    </reaction>
    <physiologicalReaction direction="left-to-right" evidence="3">
        <dbReference type="Rhea" id="RHEA:45257"/>
    </physiologicalReaction>
</comment>
<dbReference type="GeneTree" id="ENSGT00940000153372"/>
<keyword evidence="17" id="KW-0130">Cell adhesion</keyword>
<evidence type="ECO:0000313" key="36">
    <source>
        <dbReference type="Proteomes" id="UP000694554"/>
    </source>
</evidence>
<keyword evidence="12" id="KW-0813">Transport</keyword>
<keyword evidence="19" id="KW-0333">Golgi apparatus</keyword>
<dbReference type="GO" id="GO:0005794">
    <property type="term" value="C:Golgi apparatus"/>
    <property type="evidence" value="ECO:0007669"/>
    <property type="project" value="UniProtKB-SubCell"/>
</dbReference>
<evidence type="ECO:0000256" key="6">
    <source>
        <dbReference type="ARBA" id="ARBA00004221"/>
    </source>
</evidence>
<keyword evidence="24" id="KW-0675">Receptor</keyword>
<dbReference type="InterPro" id="IPR002159">
    <property type="entry name" value="CD36_fam"/>
</dbReference>
<evidence type="ECO:0000256" key="16">
    <source>
        <dbReference type="ARBA" id="ARBA00022843"/>
    </source>
</evidence>
<evidence type="ECO:0000256" key="14">
    <source>
        <dbReference type="ARBA" id="ARBA00022499"/>
    </source>
</evidence>
<keyword evidence="36" id="KW-1185">Reference proteome</keyword>
<dbReference type="GO" id="GO:0042953">
    <property type="term" value="P:lipoprotein transport"/>
    <property type="evidence" value="ECO:0007669"/>
    <property type="project" value="TreeGrafter"/>
</dbReference>
<evidence type="ECO:0000256" key="15">
    <source>
        <dbReference type="ARBA" id="ARBA00022692"/>
    </source>
</evidence>
<keyword evidence="21 34" id="KW-0472">Membrane</keyword>
<feature type="cross-link" description="Glycyl lysine isopeptide (Lys-Gly) (interchain with G-Cter in ubiquitin)" evidence="33">
    <location>
        <position position="428"/>
    </location>
</feature>
<dbReference type="GO" id="GO:0005041">
    <property type="term" value="F:low-density lipoprotein particle receptor activity"/>
    <property type="evidence" value="ECO:0007669"/>
    <property type="project" value="TreeGrafter"/>
</dbReference>
<keyword evidence="25" id="KW-0325">Glycoprotein</keyword>
<dbReference type="PRINTS" id="PR01610">
    <property type="entry name" value="CD36ANTIGEN"/>
</dbReference>
<comment type="catalytic activity">
    <reaction evidence="27">
        <text>tetracosanoate(out) = tetracosanoate(in)</text>
        <dbReference type="Rhea" id="RHEA:45260"/>
        <dbReference type="ChEBI" id="CHEBI:31014"/>
    </reaction>
    <physiologicalReaction direction="left-to-right" evidence="27">
        <dbReference type="Rhea" id="RHEA:45261"/>
    </physiologicalReaction>
</comment>
<evidence type="ECO:0000256" key="17">
    <source>
        <dbReference type="ARBA" id="ARBA00022889"/>
    </source>
</evidence>
<evidence type="ECO:0000256" key="33">
    <source>
        <dbReference type="PIRSR" id="PIRSR605428-51"/>
    </source>
</evidence>
<keyword evidence="15 34" id="KW-0812">Transmembrane</keyword>
<evidence type="ECO:0000256" key="10">
    <source>
        <dbReference type="ARBA" id="ARBA00010532"/>
    </source>
</evidence>
<dbReference type="GO" id="GO:0016324">
    <property type="term" value="C:apical plasma membrane"/>
    <property type="evidence" value="ECO:0007669"/>
    <property type="project" value="UniProtKB-SubCell"/>
</dbReference>
<keyword evidence="16 33" id="KW-0832">Ubl conjugation</keyword>
<evidence type="ECO:0000256" key="22">
    <source>
        <dbReference type="ARBA" id="ARBA00023139"/>
    </source>
</evidence>
<sequence length="428" mass="47548">MGCDRNCGLIAGAVIGALMAVFGGILMPVGDMLIEKTVKKEAVLEEGTIAFKSWVKTGHRSLQTGWIFDVQDPEEVAVNSSKIKVKQRGPYTYRVRYLAKENITQDSETHTVSFLQPNGAIFEPSLSVGTENDTFTVLNLAVAAVPHLYPSAFVQIIVNIFIKKSNSSMFQKRTLKELLWGYKDPFLSLIPYPVPTTVGVFYPYHNTADGVYKVFNGKDDIISRQSVYVYVYGASFPPFIEKTRVLQFFSSDICRSFYAVFGAEINLKGIPVYRFILPSLAFASPLQNPDNHCFCTEKIISKTCTLYGVLDIGKCKGGKPVYISLPHFLHASPEIAEPVEGLSPNEEEHSTYLDVEPITGFTLQFAKRLQINILTGTIGDEKAEMFRNQVTGKIELLGLVEMILISVGAVMFTAFMISYCACRLKSVK</sequence>
<keyword evidence="14 33" id="KW-1017">Isopeptide bond</keyword>
<dbReference type="GO" id="GO:0005044">
    <property type="term" value="F:scavenger receptor activity"/>
    <property type="evidence" value="ECO:0007669"/>
    <property type="project" value="TreeGrafter"/>
</dbReference>
<evidence type="ECO:0000256" key="19">
    <source>
        <dbReference type="ARBA" id="ARBA00023034"/>
    </source>
</evidence>
<evidence type="ECO:0000256" key="3">
    <source>
        <dbReference type="ARBA" id="ARBA00000934"/>
    </source>
</evidence>
<dbReference type="PANTHER" id="PTHR11923">
    <property type="entry name" value="SCAVENGER RECEPTOR CLASS B TYPE-1 SR-B1"/>
    <property type="match status" value="1"/>
</dbReference>
<dbReference type="Ensembl" id="ENSPSNT00000031855.1">
    <property type="protein sequence ID" value="ENSPSNP00000028367.1"/>
    <property type="gene ID" value="ENSPSNG00000019717.1"/>
</dbReference>
<evidence type="ECO:0000256" key="23">
    <source>
        <dbReference type="ARBA" id="ARBA00023157"/>
    </source>
</evidence>